<comment type="caution">
    <text evidence="1">The sequence shown here is derived from an EMBL/GenBank/DDBJ whole genome shotgun (WGS) entry which is preliminary data.</text>
</comment>
<dbReference type="PROSITE" id="PS51257">
    <property type="entry name" value="PROKAR_LIPOPROTEIN"/>
    <property type="match status" value="1"/>
</dbReference>
<dbReference type="VEuPathDB" id="FungiDB:P170DRAFT_433862"/>
<keyword evidence="2" id="KW-1185">Reference proteome</keyword>
<protein>
    <submittedName>
        <fullName evidence="1">Uncharacterized protein</fullName>
    </submittedName>
</protein>
<evidence type="ECO:0000313" key="2">
    <source>
        <dbReference type="Proteomes" id="UP000234275"/>
    </source>
</evidence>
<dbReference type="EMBL" id="MSFO01000002">
    <property type="protein sequence ID" value="PLB51958.1"/>
    <property type="molecule type" value="Genomic_DNA"/>
</dbReference>
<dbReference type="Proteomes" id="UP000234275">
    <property type="component" value="Unassembled WGS sequence"/>
</dbReference>
<proteinExistence type="predicted"/>
<dbReference type="GeneID" id="36556290"/>
<sequence length="76" mass="8369">MRGKASDDWKYGVIALGSSIACRKARPQENFSRFDVPARAGPSVSMTDSHYSIPTFIGHIGLAANQRRFAFGRSDH</sequence>
<dbReference type="RefSeq" id="XP_024707260.1">
    <property type="nucleotide sequence ID" value="XM_024848591.1"/>
</dbReference>
<evidence type="ECO:0000313" key="1">
    <source>
        <dbReference type="EMBL" id="PLB51958.1"/>
    </source>
</evidence>
<dbReference type="AlphaFoldDB" id="A0A2I2GGE4"/>
<name>A0A2I2GGE4_9EURO</name>
<accession>A0A2I2GGE4</accession>
<reference evidence="1 2" key="1">
    <citation type="submission" date="2016-12" db="EMBL/GenBank/DDBJ databases">
        <title>The genomes of Aspergillus section Nigri reveals drivers in fungal speciation.</title>
        <authorList>
            <consortium name="DOE Joint Genome Institute"/>
            <person name="Vesth T.C."/>
            <person name="Nybo J."/>
            <person name="Theobald S."/>
            <person name="Brandl J."/>
            <person name="Frisvad J.C."/>
            <person name="Nielsen K.F."/>
            <person name="Lyhne E.K."/>
            <person name="Kogle M.E."/>
            <person name="Kuo A."/>
            <person name="Riley R."/>
            <person name="Clum A."/>
            <person name="Nolan M."/>
            <person name="Lipzen A."/>
            <person name="Salamov A."/>
            <person name="Henrissat B."/>
            <person name="Wiebenga A."/>
            <person name="De Vries R.P."/>
            <person name="Grigoriev I.V."/>
            <person name="Mortensen U.H."/>
            <person name="Andersen M.R."/>
            <person name="Baker S.E."/>
        </authorList>
    </citation>
    <scope>NUCLEOTIDE SEQUENCE [LARGE SCALE GENOMIC DNA]</scope>
    <source>
        <strain evidence="1 2">IBT 23096</strain>
    </source>
</reference>
<gene>
    <name evidence="1" type="ORF">P170DRAFT_433862</name>
</gene>
<organism evidence="1 2">
    <name type="scientific">Aspergillus steynii IBT 23096</name>
    <dbReference type="NCBI Taxonomy" id="1392250"/>
    <lineage>
        <taxon>Eukaryota</taxon>
        <taxon>Fungi</taxon>
        <taxon>Dikarya</taxon>
        <taxon>Ascomycota</taxon>
        <taxon>Pezizomycotina</taxon>
        <taxon>Eurotiomycetes</taxon>
        <taxon>Eurotiomycetidae</taxon>
        <taxon>Eurotiales</taxon>
        <taxon>Aspergillaceae</taxon>
        <taxon>Aspergillus</taxon>
        <taxon>Aspergillus subgen. Circumdati</taxon>
    </lineage>
</organism>